<protein>
    <submittedName>
        <fullName evidence="1">Uncharacterized protein YkuJ</fullName>
    </submittedName>
</protein>
<gene>
    <name evidence="1" type="ORF">SAMN02745116_00501</name>
</gene>
<evidence type="ECO:0000313" key="1">
    <source>
        <dbReference type="EMBL" id="SJZ48792.1"/>
    </source>
</evidence>
<dbReference type="AlphaFoldDB" id="A0A1T4L237"/>
<dbReference type="Pfam" id="PF08796">
    <property type="entry name" value="DUF1797"/>
    <property type="match status" value="1"/>
</dbReference>
<organism evidence="1 2">
    <name type="scientific">Pilibacter termitis</name>
    <dbReference type="NCBI Taxonomy" id="263852"/>
    <lineage>
        <taxon>Bacteria</taxon>
        <taxon>Bacillati</taxon>
        <taxon>Bacillota</taxon>
        <taxon>Bacilli</taxon>
        <taxon>Lactobacillales</taxon>
        <taxon>Enterococcaceae</taxon>
        <taxon>Pilibacter</taxon>
    </lineage>
</organism>
<dbReference type="InterPro" id="IPR014904">
    <property type="entry name" value="YkuJ-like"/>
</dbReference>
<evidence type="ECO:0000313" key="2">
    <source>
        <dbReference type="Proteomes" id="UP000190328"/>
    </source>
</evidence>
<accession>A0A1T4L237</accession>
<dbReference type="InterPro" id="IPR038073">
    <property type="entry name" value="YkuJ-like_sf"/>
</dbReference>
<dbReference type="EMBL" id="FUXI01000004">
    <property type="protein sequence ID" value="SJZ48792.1"/>
    <property type="molecule type" value="Genomic_DNA"/>
</dbReference>
<dbReference type="Gene3D" id="3.30.720.20">
    <property type="entry name" value="Protein of unknown function DUF1797"/>
    <property type="match status" value="1"/>
</dbReference>
<reference evidence="1 2" key="1">
    <citation type="submission" date="2017-02" db="EMBL/GenBank/DDBJ databases">
        <authorList>
            <person name="Peterson S.W."/>
        </authorList>
    </citation>
    <scope>NUCLEOTIDE SEQUENCE [LARGE SCALE GENOMIC DNA]</scope>
    <source>
        <strain evidence="1 2">ATCC BAA-1030</strain>
    </source>
</reference>
<dbReference type="OrthoDB" id="2361638at2"/>
<dbReference type="RefSeq" id="WP_078806464.1">
    <property type="nucleotide sequence ID" value="NZ_FUXI01000004.1"/>
</dbReference>
<proteinExistence type="predicted"/>
<dbReference type="SUPFAM" id="SSF143567">
    <property type="entry name" value="YkuJ-like"/>
    <property type="match status" value="1"/>
</dbReference>
<keyword evidence="2" id="KW-1185">Reference proteome</keyword>
<sequence>MKSNLVAIINRLEAMMETEEGTVQTRRFEHEGDLKAEVIFDSEEKIFTLKETKTGFVSTFDDIDIVAMEIYDLIF</sequence>
<dbReference type="Proteomes" id="UP000190328">
    <property type="component" value="Unassembled WGS sequence"/>
</dbReference>
<dbReference type="STRING" id="263852.SAMN02745116_00501"/>
<name>A0A1T4L237_9ENTE</name>